<dbReference type="SUPFAM" id="SSF52540">
    <property type="entry name" value="P-loop containing nucleoside triphosphate hydrolases"/>
    <property type="match status" value="1"/>
</dbReference>
<dbReference type="InterPro" id="IPR027417">
    <property type="entry name" value="P-loop_NTPase"/>
</dbReference>
<proteinExistence type="predicted"/>
<keyword evidence="3" id="KW-1185">Reference proteome</keyword>
<organism evidence="2 3">
    <name type="scientific">Streptomyces amritsarensis</name>
    <dbReference type="NCBI Taxonomy" id="681158"/>
    <lineage>
        <taxon>Bacteria</taxon>
        <taxon>Bacillati</taxon>
        <taxon>Actinomycetota</taxon>
        <taxon>Actinomycetes</taxon>
        <taxon>Kitasatosporales</taxon>
        <taxon>Streptomycetaceae</taxon>
        <taxon>Streptomyces</taxon>
    </lineage>
</organism>
<accession>A0ABX3GCA6</accession>
<evidence type="ECO:0008006" key="4">
    <source>
        <dbReference type="Google" id="ProtNLM"/>
    </source>
</evidence>
<sequence>MSEITVTRRPHVADQVPALVSVIAPPALGALTPLLEPGLAALTAAATVCGSAAFAAHYVGRIPANIVNATGIPDVLATQRSTLLGSSLLTSMAVVPGAFLGPAYADALMAGFLDPATVSGLVSAAWWSMWAGLTWKLRPALAARKVRVPAPTPGAGPSAPSGPGGLYKIWADHISCEGGEHPGQHLVGVTDAGDLWEGIIEAPQGKAVSVSAESVGSAYRVPAASVSFAPGHHPGEQYVTVRRTPPAELDPTTMEGMWARLVRPKVMPGTHLKDAQVDPATGGWVAWVVADDDVPALPVPDRKLLAGALRSSMTLVDYQPHASDPRRGKIRIMDKNPLEEGVPFPGPQALVPSAAGYISIGRGISGRVARLQLFDPRLGAQHIFIAGVTGSGKGGVVQIIALAAHLAGMAIIYADPKGSSNPNVETMAAYSATGTDAIKALRVSYALLQHRVSESQRLGRKNFKATGGCPWVMTIVDETHMITDSSTPEGKEAVFILDKIAALGRSLGMTLLIVNQAVNADKLGGSTALRTNVIQGGAMVMLRTDSAQSNLITVDGFEGIDPGAIPAAWSTEDEPLVWSDDIPINDPARTFGLGYVGSPGEPVQMMRTWILESAAPHIRHDLITWPKDWPGWDDRHDIAETSLMPGDDEGSAGDGPSWAGGGYAPPPGGGFTKAPADPSADAAVLACLDEAEGLEVSKDEIRTLTGLNEKTLSNVLTALVKTGGIERVKPGIYRKTP</sequence>
<gene>
    <name evidence="2" type="ORF">AVW11_03940</name>
</gene>
<dbReference type="Gene3D" id="3.40.50.300">
    <property type="entry name" value="P-loop containing nucleotide triphosphate hydrolases"/>
    <property type="match status" value="1"/>
</dbReference>
<evidence type="ECO:0000256" key="1">
    <source>
        <dbReference type="SAM" id="MobiDB-lite"/>
    </source>
</evidence>
<evidence type="ECO:0000313" key="2">
    <source>
        <dbReference type="EMBL" id="OLZ72552.1"/>
    </source>
</evidence>
<dbReference type="RefSeq" id="WP_076043225.1">
    <property type="nucleotide sequence ID" value="NZ_MQUR01000005.1"/>
</dbReference>
<dbReference type="EMBL" id="MQUR01000005">
    <property type="protein sequence ID" value="OLZ72552.1"/>
    <property type="molecule type" value="Genomic_DNA"/>
</dbReference>
<evidence type="ECO:0000313" key="3">
    <source>
        <dbReference type="Proteomes" id="UP000187151"/>
    </source>
</evidence>
<comment type="caution">
    <text evidence="2">The sequence shown here is derived from an EMBL/GenBank/DDBJ whole genome shotgun (WGS) entry which is preliminary data.</text>
</comment>
<dbReference type="CDD" id="cd01127">
    <property type="entry name" value="TrwB_TraG_TraD_VirD4"/>
    <property type="match status" value="1"/>
</dbReference>
<feature type="region of interest" description="Disordered" evidence="1">
    <location>
        <begin position="642"/>
        <end position="676"/>
    </location>
</feature>
<name>A0ABX3GCA6_9ACTN</name>
<protein>
    <recommendedName>
        <fullName evidence="4">FtsK domain-containing protein</fullName>
    </recommendedName>
</protein>
<reference evidence="2 3" key="1">
    <citation type="submission" date="2016-01" db="EMBL/GenBank/DDBJ databases">
        <title>Streptomyces amritsarensis strain MTCC 11845 genome sequencing and assembly.</title>
        <authorList>
            <person name="Sharma D."/>
            <person name="Nair G.R."/>
            <person name="Kaur G."/>
            <person name="Manhas R.K."/>
            <person name="Mayilraj S."/>
        </authorList>
    </citation>
    <scope>NUCLEOTIDE SEQUENCE [LARGE SCALE GENOMIC DNA]</scope>
    <source>
        <strain evidence="2 3">MTCC 11845</strain>
    </source>
</reference>
<dbReference type="Proteomes" id="UP000187151">
    <property type="component" value="Unassembled WGS sequence"/>
</dbReference>